<reference evidence="1" key="2">
    <citation type="submission" date="2021-03" db="UniProtKB">
        <authorList>
            <consortium name="EnsemblPlants"/>
        </authorList>
    </citation>
    <scope>IDENTIFICATION</scope>
</reference>
<dbReference type="EnsemblPlants" id="evm.model.05.2024">
    <property type="protein sequence ID" value="cds.evm.model.05.2024"/>
    <property type="gene ID" value="evm.TU.05.2024"/>
</dbReference>
<evidence type="ECO:0000313" key="2">
    <source>
        <dbReference type="Proteomes" id="UP000596661"/>
    </source>
</evidence>
<proteinExistence type="predicted"/>
<evidence type="ECO:0000313" key="1">
    <source>
        <dbReference type="EnsemblPlants" id="cds.evm.model.05.2024"/>
    </source>
</evidence>
<keyword evidence="2" id="KW-1185">Reference proteome</keyword>
<organism evidence="1 2">
    <name type="scientific">Cannabis sativa</name>
    <name type="common">Hemp</name>
    <name type="synonym">Marijuana</name>
    <dbReference type="NCBI Taxonomy" id="3483"/>
    <lineage>
        <taxon>Eukaryota</taxon>
        <taxon>Viridiplantae</taxon>
        <taxon>Streptophyta</taxon>
        <taxon>Embryophyta</taxon>
        <taxon>Tracheophyta</taxon>
        <taxon>Spermatophyta</taxon>
        <taxon>Magnoliopsida</taxon>
        <taxon>eudicotyledons</taxon>
        <taxon>Gunneridae</taxon>
        <taxon>Pentapetalae</taxon>
        <taxon>rosids</taxon>
        <taxon>fabids</taxon>
        <taxon>Rosales</taxon>
        <taxon>Cannabaceae</taxon>
        <taxon>Cannabis</taxon>
    </lineage>
</organism>
<protein>
    <submittedName>
        <fullName evidence="1">Uncharacterized protein</fullName>
    </submittedName>
</protein>
<dbReference type="EMBL" id="UZAU01000549">
    <property type="status" value="NOT_ANNOTATED_CDS"/>
    <property type="molecule type" value="Genomic_DNA"/>
</dbReference>
<sequence length="66" mass="7101">MPIRDRSPGLRPMSVQCPGLGYEFGIRGLGLGSGWGPGPRSGSCGRSPGPRTEFEAEVWVRVWGQD</sequence>
<dbReference type="Proteomes" id="UP000596661">
    <property type="component" value="Chromosome 5"/>
</dbReference>
<accession>A0A803PNY1</accession>
<dbReference type="Gramene" id="evm.model.05.2024">
    <property type="protein sequence ID" value="cds.evm.model.05.2024"/>
    <property type="gene ID" value="evm.TU.05.2024"/>
</dbReference>
<name>A0A803PNY1_CANSA</name>
<reference evidence="1" key="1">
    <citation type="submission" date="2018-11" db="EMBL/GenBank/DDBJ databases">
        <authorList>
            <person name="Grassa J C."/>
        </authorList>
    </citation>
    <scope>NUCLEOTIDE SEQUENCE [LARGE SCALE GENOMIC DNA]</scope>
</reference>
<dbReference type="AlphaFoldDB" id="A0A803PNY1"/>